<sequence length="210" mass="23024">MPEPCFEFHALGESPLGEVCSESHSAFVSAGRARLFVDEIRQRLHQMIRHRGVEATKHRWWFGLVGAGRVPCSAGPPPRERGLPPPPPPSPLRGGLLLARPRLARATPYDSRHDKGPSDLTDQMISRTDLDGLGPPFGRTFDTGNCEYACNAGYKLDGVAWPGSNVTTSLFTCTAQPDGNSTWIDKYPTCSGHQKAYWRLARHTSSCVSP</sequence>
<dbReference type="VEuPathDB" id="CryptoDB:Cvel_4101"/>
<feature type="region of interest" description="Disordered" evidence="1">
    <location>
        <begin position="73"/>
        <end position="94"/>
    </location>
</feature>
<evidence type="ECO:0000313" key="2">
    <source>
        <dbReference type="EMBL" id="CEM22238.1"/>
    </source>
</evidence>
<accession>A0A0G4G2U3</accession>
<feature type="region of interest" description="Disordered" evidence="1">
    <location>
        <begin position="107"/>
        <end position="127"/>
    </location>
</feature>
<evidence type="ECO:0000256" key="1">
    <source>
        <dbReference type="SAM" id="MobiDB-lite"/>
    </source>
</evidence>
<dbReference type="EMBL" id="CDMZ01000827">
    <property type="protein sequence ID" value="CEM22238.1"/>
    <property type="molecule type" value="Genomic_DNA"/>
</dbReference>
<reference evidence="2" key="1">
    <citation type="submission" date="2014-11" db="EMBL/GenBank/DDBJ databases">
        <authorList>
            <person name="Otto D Thomas"/>
            <person name="Naeem Raeece"/>
        </authorList>
    </citation>
    <scope>NUCLEOTIDE SEQUENCE</scope>
</reference>
<name>A0A0G4G2U3_9ALVE</name>
<organism evidence="2">
    <name type="scientific">Chromera velia CCMP2878</name>
    <dbReference type="NCBI Taxonomy" id="1169474"/>
    <lineage>
        <taxon>Eukaryota</taxon>
        <taxon>Sar</taxon>
        <taxon>Alveolata</taxon>
        <taxon>Colpodellida</taxon>
        <taxon>Chromeraceae</taxon>
        <taxon>Chromera</taxon>
    </lineage>
</organism>
<dbReference type="AlphaFoldDB" id="A0A0G4G2U3"/>
<gene>
    <name evidence="2" type="ORF">Cvel_4101</name>
</gene>
<protein>
    <submittedName>
        <fullName evidence="2">Uncharacterized protein</fullName>
    </submittedName>
</protein>
<dbReference type="Gene3D" id="2.10.70.10">
    <property type="entry name" value="Complement Module, domain 1"/>
    <property type="match status" value="1"/>
</dbReference>
<proteinExistence type="predicted"/>